<feature type="chain" id="PRO_5029819225" evidence="1">
    <location>
        <begin position="23"/>
        <end position="254"/>
    </location>
</feature>
<reference evidence="3 4" key="1">
    <citation type="journal article" date="2018" name="Antonie Van Leeuwenhoek">
        <title>Larkinella terrae sp. nov., isolated from soil on Jeju Island, South Korea.</title>
        <authorList>
            <person name="Ten L.N."/>
            <person name="Jeon J."/>
            <person name="Park S.J."/>
            <person name="Park S."/>
            <person name="Lee S.Y."/>
            <person name="Kim M.K."/>
            <person name="Jung H.Y."/>
        </authorList>
    </citation>
    <scope>NUCLEOTIDE SEQUENCE [LARGE SCALE GENOMIC DNA]</scope>
    <source>
        <strain evidence="3 4">KCTC 52001</strain>
    </source>
</reference>
<dbReference type="PANTHER" id="PTHR30289:SF8">
    <property type="entry name" value="YHYH DOMAIN-CONTAINING PROTEIN"/>
    <property type="match status" value="1"/>
</dbReference>
<dbReference type="InterPro" id="IPR025924">
    <property type="entry name" value="YHYH_dom"/>
</dbReference>
<organism evidence="3 4">
    <name type="scientific">Larkinella terrae</name>
    <dbReference type="NCBI Taxonomy" id="2025311"/>
    <lineage>
        <taxon>Bacteria</taxon>
        <taxon>Pseudomonadati</taxon>
        <taxon>Bacteroidota</taxon>
        <taxon>Cytophagia</taxon>
        <taxon>Cytophagales</taxon>
        <taxon>Spirosomataceae</taxon>
        <taxon>Larkinella</taxon>
    </lineage>
</organism>
<gene>
    <name evidence="3" type="ORF">GJJ30_19940</name>
</gene>
<dbReference type="PANTHER" id="PTHR30289">
    <property type="entry name" value="UNCHARACTERIZED PROTEIN YBCL-RELATED"/>
    <property type="match status" value="1"/>
</dbReference>
<name>A0A7K0EP16_9BACT</name>
<evidence type="ECO:0000259" key="2">
    <source>
        <dbReference type="Pfam" id="PF14240"/>
    </source>
</evidence>
<proteinExistence type="predicted"/>
<dbReference type="EMBL" id="WJXZ01000012">
    <property type="protein sequence ID" value="MRS63583.1"/>
    <property type="molecule type" value="Genomic_DNA"/>
</dbReference>
<keyword evidence="4" id="KW-1185">Reference proteome</keyword>
<comment type="caution">
    <text evidence="3">The sequence shown here is derived from an EMBL/GenBank/DDBJ whole genome shotgun (WGS) entry which is preliminary data.</text>
</comment>
<protein>
    <submittedName>
        <fullName evidence="3">YHYH protein</fullName>
    </submittedName>
</protein>
<keyword evidence="1" id="KW-0732">Signal</keyword>
<feature type="domain" description="YHYH" evidence="2">
    <location>
        <begin position="209"/>
        <end position="241"/>
    </location>
</feature>
<dbReference type="PROSITE" id="PS51257">
    <property type="entry name" value="PROKAR_LIPOPROTEIN"/>
    <property type="match status" value="1"/>
</dbReference>
<feature type="signal peptide" evidence="1">
    <location>
        <begin position="1"/>
        <end position="22"/>
    </location>
</feature>
<dbReference type="Proteomes" id="UP000441754">
    <property type="component" value="Unassembled WGS sequence"/>
</dbReference>
<sequence>MNKTVLSLFLTACTLLAGTALTVSCMKNDDDPESATEVTEVPAVYKKIYGASSITRSGDYVLIKTTGIPDHKSPYFQNTEWASTKYEAYNGANAAWKQNPNRIASYSYTFRIPVAPKEATTKSATAGGPIGVSLNGVPFFNQYAAMQAPLTDEVNSFDQYNGHPAPAGDYHYHAEPTFLTTNKGKEALLGFLLDGFPVYGPVENGKLVTDLDKYHGHSHATADFPSGIYHYHITAADPYINGSGYYGTPGTYTR</sequence>
<dbReference type="AlphaFoldDB" id="A0A7K0EP16"/>
<dbReference type="RefSeq" id="WP_154176930.1">
    <property type="nucleotide sequence ID" value="NZ_WJXZ01000012.1"/>
</dbReference>
<dbReference type="OrthoDB" id="665834at2"/>
<evidence type="ECO:0000313" key="3">
    <source>
        <dbReference type="EMBL" id="MRS63583.1"/>
    </source>
</evidence>
<feature type="domain" description="YHYH" evidence="2">
    <location>
        <begin position="109"/>
        <end position="202"/>
    </location>
</feature>
<accession>A0A7K0EP16</accession>
<dbReference type="Pfam" id="PF14240">
    <property type="entry name" value="YHYH"/>
    <property type="match status" value="2"/>
</dbReference>
<evidence type="ECO:0000256" key="1">
    <source>
        <dbReference type="SAM" id="SignalP"/>
    </source>
</evidence>
<evidence type="ECO:0000313" key="4">
    <source>
        <dbReference type="Proteomes" id="UP000441754"/>
    </source>
</evidence>